<gene>
    <name evidence="1" type="ORF">DPMN_123308</name>
</gene>
<dbReference type="AlphaFoldDB" id="A0A9D4GQM3"/>
<dbReference type="EMBL" id="JAIWYP010000005">
    <property type="protein sequence ID" value="KAH3821544.1"/>
    <property type="molecule type" value="Genomic_DNA"/>
</dbReference>
<comment type="caution">
    <text evidence="1">The sequence shown here is derived from an EMBL/GenBank/DDBJ whole genome shotgun (WGS) entry which is preliminary data.</text>
</comment>
<evidence type="ECO:0000313" key="1">
    <source>
        <dbReference type="EMBL" id="KAH3821544.1"/>
    </source>
</evidence>
<sequence length="57" mass="6075">MTSMVSTPLADTDLPPFLSTANPDEASCLHLQPALTNGLLLHRAAVPGLRQRPFGSF</sequence>
<proteinExistence type="predicted"/>
<reference evidence="1" key="2">
    <citation type="submission" date="2020-11" db="EMBL/GenBank/DDBJ databases">
        <authorList>
            <person name="McCartney M.A."/>
            <person name="Auch B."/>
            <person name="Kono T."/>
            <person name="Mallez S."/>
            <person name="Becker A."/>
            <person name="Gohl D.M."/>
            <person name="Silverstein K.A.T."/>
            <person name="Koren S."/>
            <person name="Bechman K.B."/>
            <person name="Herman A."/>
            <person name="Abrahante J.E."/>
            <person name="Garbe J."/>
        </authorList>
    </citation>
    <scope>NUCLEOTIDE SEQUENCE</scope>
    <source>
        <strain evidence="1">Duluth1</strain>
        <tissue evidence="1">Whole animal</tissue>
    </source>
</reference>
<accession>A0A9D4GQM3</accession>
<protein>
    <submittedName>
        <fullName evidence="1">Uncharacterized protein</fullName>
    </submittedName>
</protein>
<name>A0A9D4GQM3_DREPO</name>
<evidence type="ECO:0000313" key="2">
    <source>
        <dbReference type="Proteomes" id="UP000828390"/>
    </source>
</evidence>
<reference evidence="1" key="1">
    <citation type="journal article" date="2019" name="bioRxiv">
        <title>The Genome of the Zebra Mussel, Dreissena polymorpha: A Resource for Invasive Species Research.</title>
        <authorList>
            <person name="McCartney M.A."/>
            <person name="Auch B."/>
            <person name="Kono T."/>
            <person name="Mallez S."/>
            <person name="Zhang Y."/>
            <person name="Obille A."/>
            <person name="Becker A."/>
            <person name="Abrahante J.E."/>
            <person name="Garbe J."/>
            <person name="Badalamenti J.P."/>
            <person name="Herman A."/>
            <person name="Mangelson H."/>
            <person name="Liachko I."/>
            <person name="Sullivan S."/>
            <person name="Sone E.D."/>
            <person name="Koren S."/>
            <person name="Silverstein K.A.T."/>
            <person name="Beckman K.B."/>
            <person name="Gohl D.M."/>
        </authorList>
    </citation>
    <scope>NUCLEOTIDE SEQUENCE</scope>
    <source>
        <strain evidence="1">Duluth1</strain>
        <tissue evidence="1">Whole animal</tissue>
    </source>
</reference>
<dbReference type="Proteomes" id="UP000828390">
    <property type="component" value="Unassembled WGS sequence"/>
</dbReference>
<organism evidence="1 2">
    <name type="scientific">Dreissena polymorpha</name>
    <name type="common">Zebra mussel</name>
    <name type="synonym">Mytilus polymorpha</name>
    <dbReference type="NCBI Taxonomy" id="45954"/>
    <lineage>
        <taxon>Eukaryota</taxon>
        <taxon>Metazoa</taxon>
        <taxon>Spiralia</taxon>
        <taxon>Lophotrochozoa</taxon>
        <taxon>Mollusca</taxon>
        <taxon>Bivalvia</taxon>
        <taxon>Autobranchia</taxon>
        <taxon>Heteroconchia</taxon>
        <taxon>Euheterodonta</taxon>
        <taxon>Imparidentia</taxon>
        <taxon>Neoheterodontei</taxon>
        <taxon>Myida</taxon>
        <taxon>Dreissenoidea</taxon>
        <taxon>Dreissenidae</taxon>
        <taxon>Dreissena</taxon>
    </lineage>
</organism>
<keyword evidence="2" id="KW-1185">Reference proteome</keyword>